<proteinExistence type="predicted"/>
<name>A0A835TME4_CHLIN</name>
<evidence type="ECO:0000313" key="2">
    <source>
        <dbReference type="EMBL" id="KAG2443344.1"/>
    </source>
</evidence>
<dbReference type="Proteomes" id="UP000650467">
    <property type="component" value="Unassembled WGS sequence"/>
</dbReference>
<organism evidence="2 3">
    <name type="scientific">Chlamydomonas incerta</name>
    <dbReference type="NCBI Taxonomy" id="51695"/>
    <lineage>
        <taxon>Eukaryota</taxon>
        <taxon>Viridiplantae</taxon>
        <taxon>Chlorophyta</taxon>
        <taxon>core chlorophytes</taxon>
        <taxon>Chlorophyceae</taxon>
        <taxon>CS clade</taxon>
        <taxon>Chlamydomonadales</taxon>
        <taxon>Chlamydomonadaceae</taxon>
        <taxon>Chlamydomonas</taxon>
    </lineage>
</organism>
<dbReference type="OrthoDB" id="557727at2759"/>
<evidence type="ECO:0000256" key="1">
    <source>
        <dbReference type="SAM" id="MobiDB-lite"/>
    </source>
</evidence>
<feature type="compositionally biased region" description="Gly residues" evidence="1">
    <location>
        <begin position="217"/>
        <end position="231"/>
    </location>
</feature>
<reference evidence="2" key="1">
    <citation type="journal article" date="2020" name="bioRxiv">
        <title>Comparative genomics of Chlamydomonas.</title>
        <authorList>
            <person name="Craig R.J."/>
            <person name="Hasan A.R."/>
            <person name="Ness R.W."/>
            <person name="Keightley P.D."/>
        </authorList>
    </citation>
    <scope>NUCLEOTIDE SEQUENCE</scope>
    <source>
        <strain evidence="2">SAG 7.73</strain>
    </source>
</reference>
<gene>
    <name evidence="2" type="ORF">HXX76_001706</name>
</gene>
<feature type="compositionally biased region" description="Basic and acidic residues" evidence="1">
    <location>
        <begin position="237"/>
        <end position="257"/>
    </location>
</feature>
<accession>A0A835TME4</accession>
<comment type="caution">
    <text evidence="2">The sequence shown here is derived from an EMBL/GenBank/DDBJ whole genome shotgun (WGS) entry which is preliminary data.</text>
</comment>
<feature type="region of interest" description="Disordered" evidence="1">
    <location>
        <begin position="205"/>
        <end position="257"/>
    </location>
</feature>
<protein>
    <submittedName>
        <fullName evidence="2">Uncharacterized protein</fullName>
    </submittedName>
</protein>
<evidence type="ECO:0000313" key="3">
    <source>
        <dbReference type="Proteomes" id="UP000650467"/>
    </source>
</evidence>
<dbReference type="EMBL" id="JAEHOC010000003">
    <property type="protein sequence ID" value="KAG2443344.1"/>
    <property type="molecule type" value="Genomic_DNA"/>
</dbReference>
<sequence>MASEQAELMLELEKLAESTGRLADLTAEKVSVKLNLEQVEERLFEKLAAKIAESRGGAPGAAGPGEVAAPGLAAVSGAAVADRQLSALELQTRSELMMRVSSLINAQPASDEVGLHKQVYKLGVLFATAQKEAVRMGQSALATRLANAQLQGFQAAHDAMAQLGTHPRNGMSVAVTIGVRSFTNAWNEDNWLASAAAPEIAAAERTLKQQQDRDTKGGGGSYSGGGGGGGSNWRSSTRKDESRERCDRDDDKEKKRR</sequence>
<dbReference type="AlphaFoldDB" id="A0A835TME4"/>
<feature type="compositionally biased region" description="Basic and acidic residues" evidence="1">
    <location>
        <begin position="205"/>
        <end position="216"/>
    </location>
</feature>
<keyword evidence="3" id="KW-1185">Reference proteome</keyword>